<dbReference type="GO" id="GO:0003677">
    <property type="term" value="F:DNA binding"/>
    <property type="evidence" value="ECO:0007669"/>
    <property type="project" value="UniProtKB-KW"/>
</dbReference>
<accession>A0A9E7EEH4</accession>
<dbReference type="GO" id="GO:0009873">
    <property type="term" value="P:ethylene-activated signaling pathway"/>
    <property type="evidence" value="ECO:0007669"/>
    <property type="project" value="InterPro"/>
</dbReference>
<dbReference type="CDD" id="cd00018">
    <property type="entry name" value="AP2"/>
    <property type="match status" value="1"/>
</dbReference>
<feature type="domain" description="AP2/ERF" evidence="7">
    <location>
        <begin position="111"/>
        <end position="168"/>
    </location>
</feature>
<evidence type="ECO:0000256" key="2">
    <source>
        <dbReference type="ARBA" id="ARBA00023015"/>
    </source>
</evidence>
<dbReference type="EMBL" id="CP097502">
    <property type="protein sequence ID" value="URD75701.1"/>
    <property type="molecule type" value="Genomic_DNA"/>
</dbReference>
<evidence type="ECO:0000313" key="8">
    <source>
        <dbReference type="EMBL" id="URD75701.1"/>
    </source>
</evidence>
<dbReference type="PROSITE" id="PS51032">
    <property type="entry name" value="AP2_ERF"/>
    <property type="match status" value="1"/>
</dbReference>
<dbReference type="Pfam" id="PF00847">
    <property type="entry name" value="AP2"/>
    <property type="match status" value="1"/>
</dbReference>
<sequence>MCGGAIISDYIPPPASRRVKAEHLWPGGKNRRGKQRRVEVEDDFETDFQEFNDESEEDDFDDFEEGEEEGEISFKTFQRRSSFSREGSVTLKPRDNDGSVAESTKRKRKNQFRGIRQRPWGKWAAEIRDPHKGVRVWLGTFNSAEEAARAYDAEARRIRGKKAKVNFPTTANSGGQKRIQKPTSRKPPMPNLSEQNEFKQYTYLNDQDCDVYSTMGFLEEKVLTKPDFWNPTATKERSAPCEVLNFPSDEGSNSIGHPDFVWEYEAKTPEVMPVHVPAAIKDNATELLGHDDPQTNLKNNCGVEVSAEESTAVELPDDISAYDSYMKILQFPYLEESSNLSIDCLFGGELAQDDPSAMNLWSFDDLPMEGSVYLGTSALATGSL</sequence>
<dbReference type="InterPro" id="IPR044808">
    <property type="entry name" value="ERF_plant"/>
</dbReference>
<comment type="subcellular location">
    <subcellularLocation>
        <location evidence="1">Nucleus</location>
    </subcellularLocation>
</comment>
<dbReference type="AlphaFoldDB" id="A0A9E7EEH4"/>
<keyword evidence="2" id="KW-0805">Transcription regulation</keyword>
<dbReference type="Proteomes" id="UP001055439">
    <property type="component" value="Chromosome 1"/>
</dbReference>
<organism evidence="8 9">
    <name type="scientific">Musa troglodytarum</name>
    <name type="common">fe'i banana</name>
    <dbReference type="NCBI Taxonomy" id="320322"/>
    <lineage>
        <taxon>Eukaryota</taxon>
        <taxon>Viridiplantae</taxon>
        <taxon>Streptophyta</taxon>
        <taxon>Embryophyta</taxon>
        <taxon>Tracheophyta</taxon>
        <taxon>Spermatophyta</taxon>
        <taxon>Magnoliopsida</taxon>
        <taxon>Liliopsida</taxon>
        <taxon>Zingiberales</taxon>
        <taxon>Musaceae</taxon>
        <taxon>Musa</taxon>
    </lineage>
</organism>
<dbReference type="SUPFAM" id="SSF54171">
    <property type="entry name" value="DNA-binding domain"/>
    <property type="match status" value="1"/>
</dbReference>
<keyword evidence="3" id="KW-0238">DNA-binding</keyword>
<evidence type="ECO:0000256" key="4">
    <source>
        <dbReference type="ARBA" id="ARBA00023163"/>
    </source>
</evidence>
<dbReference type="FunFam" id="3.30.730.10:FF:000001">
    <property type="entry name" value="Ethylene-responsive transcription factor 2"/>
    <property type="match status" value="1"/>
</dbReference>
<dbReference type="PANTHER" id="PTHR31190:SF44">
    <property type="entry name" value="ETHYLENE-RESPONSIVE TRANSCRIPTION FACTOR 1"/>
    <property type="match status" value="1"/>
</dbReference>
<feature type="region of interest" description="Disordered" evidence="6">
    <location>
        <begin position="166"/>
        <end position="193"/>
    </location>
</feature>
<dbReference type="InterPro" id="IPR036955">
    <property type="entry name" value="AP2/ERF_dom_sf"/>
</dbReference>
<feature type="compositionally biased region" description="Acidic residues" evidence="6">
    <location>
        <begin position="40"/>
        <end position="71"/>
    </location>
</feature>
<evidence type="ECO:0000256" key="5">
    <source>
        <dbReference type="ARBA" id="ARBA00023242"/>
    </source>
</evidence>
<dbReference type="SMART" id="SM00380">
    <property type="entry name" value="AP2"/>
    <property type="match status" value="1"/>
</dbReference>
<keyword evidence="5" id="KW-0539">Nucleus</keyword>
<dbReference type="PANTHER" id="PTHR31190">
    <property type="entry name" value="DNA-BINDING DOMAIN"/>
    <property type="match status" value="1"/>
</dbReference>
<evidence type="ECO:0000313" key="9">
    <source>
        <dbReference type="Proteomes" id="UP001055439"/>
    </source>
</evidence>
<protein>
    <recommendedName>
        <fullName evidence="7">AP2/ERF domain-containing protein</fullName>
    </recommendedName>
</protein>
<feature type="region of interest" description="Disordered" evidence="6">
    <location>
        <begin position="18"/>
        <end position="115"/>
    </location>
</feature>
<dbReference type="PRINTS" id="PR00367">
    <property type="entry name" value="ETHRSPELEMNT"/>
</dbReference>
<proteinExistence type="predicted"/>
<feature type="compositionally biased region" description="Polar residues" evidence="6">
    <location>
        <begin position="75"/>
        <end position="87"/>
    </location>
</feature>
<dbReference type="GO" id="GO:0005634">
    <property type="term" value="C:nucleus"/>
    <property type="evidence" value="ECO:0007669"/>
    <property type="project" value="UniProtKB-SubCell"/>
</dbReference>
<dbReference type="GO" id="GO:0003700">
    <property type="term" value="F:DNA-binding transcription factor activity"/>
    <property type="evidence" value="ECO:0007669"/>
    <property type="project" value="InterPro"/>
</dbReference>
<dbReference type="OrthoDB" id="668733at2759"/>
<evidence type="ECO:0000256" key="6">
    <source>
        <dbReference type="SAM" id="MobiDB-lite"/>
    </source>
</evidence>
<evidence type="ECO:0000256" key="1">
    <source>
        <dbReference type="ARBA" id="ARBA00004123"/>
    </source>
</evidence>
<reference evidence="8" key="1">
    <citation type="submission" date="2022-05" db="EMBL/GenBank/DDBJ databases">
        <title>The Musa troglodytarum L. genome provides insights into the mechanism of non-climacteric behaviour and enrichment of carotenoids.</title>
        <authorList>
            <person name="Wang J."/>
        </authorList>
    </citation>
    <scope>NUCLEOTIDE SEQUENCE</scope>
    <source>
        <tissue evidence="8">Leaf</tissue>
    </source>
</reference>
<dbReference type="Gene3D" id="3.30.730.10">
    <property type="entry name" value="AP2/ERF domain"/>
    <property type="match status" value="1"/>
</dbReference>
<evidence type="ECO:0000259" key="7">
    <source>
        <dbReference type="PROSITE" id="PS51032"/>
    </source>
</evidence>
<evidence type="ECO:0000256" key="3">
    <source>
        <dbReference type="ARBA" id="ARBA00023125"/>
    </source>
</evidence>
<keyword evidence="9" id="KW-1185">Reference proteome</keyword>
<keyword evidence="4" id="KW-0804">Transcription</keyword>
<name>A0A9E7EEH4_9LILI</name>
<dbReference type="InterPro" id="IPR001471">
    <property type="entry name" value="AP2/ERF_dom"/>
</dbReference>
<dbReference type="InterPro" id="IPR016177">
    <property type="entry name" value="DNA-bd_dom_sf"/>
</dbReference>
<gene>
    <name evidence="8" type="ORF">MUK42_09280</name>
</gene>